<organism evidence="2 3">
    <name type="scientific">Lupinus albus</name>
    <name type="common">White lupine</name>
    <name type="synonym">Lupinus termis</name>
    <dbReference type="NCBI Taxonomy" id="3870"/>
    <lineage>
        <taxon>Eukaryota</taxon>
        <taxon>Viridiplantae</taxon>
        <taxon>Streptophyta</taxon>
        <taxon>Embryophyta</taxon>
        <taxon>Tracheophyta</taxon>
        <taxon>Spermatophyta</taxon>
        <taxon>Magnoliopsida</taxon>
        <taxon>eudicotyledons</taxon>
        <taxon>Gunneridae</taxon>
        <taxon>Pentapetalae</taxon>
        <taxon>rosids</taxon>
        <taxon>fabids</taxon>
        <taxon>Fabales</taxon>
        <taxon>Fabaceae</taxon>
        <taxon>Papilionoideae</taxon>
        <taxon>50 kb inversion clade</taxon>
        <taxon>genistoids sensu lato</taxon>
        <taxon>core genistoids</taxon>
        <taxon>Genisteae</taxon>
        <taxon>Lupinus</taxon>
    </lineage>
</organism>
<gene>
    <name evidence="2" type="ORF">Lalb_Chr23g0269291</name>
</gene>
<proteinExistence type="predicted"/>
<accession>A0A6A4NAV7</accession>
<dbReference type="Proteomes" id="UP000447434">
    <property type="component" value="Chromosome 23"/>
</dbReference>
<keyword evidence="1" id="KW-0812">Transmembrane</keyword>
<sequence>MSLIGYITPLFFSLIIIQLTFLFLIHLFNKVRLLGRMNLPTNFYLSFITVFLNKFLDNKPKGFLTDDSDDSDDIDCDPDVDTLY</sequence>
<feature type="transmembrane region" description="Helical" evidence="1">
    <location>
        <begin position="6"/>
        <end position="28"/>
    </location>
</feature>
<keyword evidence="3" id="KW-1185">Reference proteome</keyword>
<evidence type="ECO:0000313" key="3">
    <source>
        <dbReference type="Proteomes" id="UP000447434"/>
    </source>
</evidence>
<protein>
    <submittedName>
        <fullName evidence="2">Uncharacterized protein</fullName>
    </submittedName>
</protein>
<comment type="caution">
    <text evidence="2">The sequence shown here is derived from an EMBL/GenBank/DDBJ whole genome shotgun (WGS) entry which is preliminary data.</text>
</comment>
<keyword evidence="1" id="KW-0472">Membrane</keyword>
<dbReference type="OrthoDB" id="1743069at2759"/>
<name>A0A6A4NAV7_LUPAL</name>
<reference evidence="3" key="1">
    <citation type="journal article" date="2020" name="Nat. Commun.">
        <title>Genome sequence of the cluster root forming white lupin.</title>
        <authorList>
            <person name="Hufnagel B."/>
            <person name="Marques A."/>
            <person name="Soriano A."/>
            <person name="Marques L."/>
            <person name="Divol F."/>
            <person name="Doumas P."/>
            <person name="Sallet E."/>
            <person name="Mancinotti D."/>
            <person name="Carrere S."/>
            <person name="Marande W."/>
            <person name="Arribat S."/>
            <person name="Keller J."/>
            <person name="Huneau C."/>
            <person name="Blein T."/>
            <person name="Aime D."/>
            <person name="Laguerre M."/>
            <person name="Taylor J."/>
            <person name="Schubert V."/>
            <person name="Nelson M."/>
            <person name="Geu-Flores F."/>
            <person name="Crespi M."/>
            <person name="Gallardo-Guerrero K."/>
            <person name="Delaux P.-M."/>
            <person name="Salse J."/>
            <person name="Berges H."/>
            <person name="Guyot R."/>
            <person name="Gouzy J."/>
            <person name="Peret B."/>
        </authorList>
    </citation>
    <scope>NUCLEOTIDE SEQUENCE [LARGE SCALE GENOMIC DNA]</scope>
    <source>
        <strain evidence="3">cv. Amiga</strain>
    </source>
</reference>
<evidence type="ECO:0000256" key="1">
    <source>
        <dbReference type="SAM" id="Phobius"/>
    </source>
</evidence>
<dbReference type="AlphaFoldDB" id="A0A6A4NAV7"/>
<evidence type="ECO:0000313" key="2">
    <source>
        <dbReference type="EMBL" id="KAE9587022.1"/>
    </source>
</evidence>
<keyword evidence="1" id="KW-1133">Transmembrane helix</keyword>
<dbReference type="EMBL" id="WOCE01000023">
    <property type="protein sequence ID" value="KAE9587022.1"/>
    <property type="molecule type" value="Genomic_DNA"/>
</dbReference>